<evidence type="ECO:0000256" key="1">
    <source>
        <dbReference type="SAM" id="MobiDB-lite"/>
    </source>
</evidence>
<dbReference type="EMBL" id="BSPB01000005">
    <property type="protein sequence ID" value="GLS13651.1"/>
    <property type="molecule type" value="Genomic_DNA"/>
</dbReference>
<comment type="caution">
    <text evidence="3">The sequence shown here is derived from an EMBL/GenBank/DDBJ whole genome shotgun (WGS) entry which is preliminary data.</text>
</comment>
<evidence type="ECO:0000259" key="2">
    <source>
        <dbReference type="Pfam" id="PF05707"/>
    </source>
</evidence>
<proteinExistence type="predicted"/>
<feature type="region of interest" description="Disordered" evidence="1">
    <location>
        <begin position="222"/>
        <end position="249"/>
    </location>
</feature>
<evidence type="ECO:0000313" key="3">
    <source>
        <dbReference type="EMBL" id="GLS13651.1"/>
    </source>
</evidence>
<feature type="domain" description="Zona occludens toxin N-terminal" evidence="2">
    <location>
        <begin position="64"/>
        <end position="181"/>
    </location>
</feature>
<name>A0ABQ6C083_9BURK</name>
<reference evidence="4" key="1">
    <citation type="journal article" date="2019" name="Int. J. Syst. Evol. Microbiol.">
        <title>The Global Catalogue of Microorganisms (GCM) 10K type strain sequencing project: providing services to taxonomists for standard genome sequencing and annotation.</title>
        <authorList>
            <consortium name="The Broad Institute Genomics Platform"/>
            <consortium name="The Broad Institute Genome Sequencing Center for Infectious Disease"/>
            <person name="Wu L."/>
            <person name="Ma J."/>
        </authorList>
    </citation>
    <scope>NUCLEOTIDE SEQUENCE [LARGE SCALE GENOMIC DNA]</scope>
    <source>
        <strain evidence="4">NBRC 109341</strain>
    </source>
</reference>
<protein>
    <recommendedName>
        <fullName evidence="2">Zona occludens toxin N-terminal domain-containing protein</fullName>
    </recommendedName>
</protein>
<keyword evidence="4" id="KW-1185">Reference proteome</keyword>
<dbReference type="SUPFAM" id="SSF52540">
    <property type="entry name" value="P-loop containing nucleoside triphosphate hydrolases"/>
    <property type="match status" value="1"/>
</dbReference>
<dbReference type="Pfam" id="PF05707">
    <property type="entry name" value="Zot"/>
    <property type="match status" value="1"/>
</dbReference>
<dbReference type="RefSeq" id="WP_284306999.1">
    <property type="nucleotide sequence ID" value="NZ_BSPB01000005.1"/>
</dbReference>
<dbReference type="Proteomes" id="UP001156903">
    <property type="component" value="Unassembled WGS sequence"/>
</dbReference>
<evidence type="ECO:0000313" key="4">
    <source>
        <dbReference type="Proteomes" id="UP001156903"/>
    </source>
</evidence>
<feature type="compositionally biased region" description="Low complexity" evidence="1">
    <location>
        <begin position="324"/>
        <end position="340"/>
    </location>
</feature>
<organism evidence="3 4">
    <name type="scientific">Hydrogenophaga electricum</name>
    <dbReference type="NCBI Taxonomy" id="1230953"/>
    <lineage>
        <taxon>Bacteria</taxon>
        <taxon>Pseudomonadati</taxon>
        <taxon>Pseudomonadota</taxon>
        <taxon>Betaproteobacteria</taxon>
        <taxon>Burkholderiales</taxon>
        <taxon>Comamonadaceae</taxon>
        <taxon>Hydrogenophaga</taxon>
    </lineage>
</organism>
<accession>A0ABQ6C083</accession>
<dbReference type="Gene3D" id="3.40.50.300">
    <property type="entry name" value="P-loop containing nucleotide triphosphate hydrolases"/>
    <property type="match status" value="1"/>
</dbReference>
<sequence length="377" mass="42317">MAITLITGAPGNGKTLLLLWEVERRRQAEKRPVYYSGVKDLLLPWELFGNDSADPSAPHMTDPANWNTLPVGSIIVIDEAQRLFRNRAVGSKVPDYVAALETHRHKGYDIYLVTQAPALVDSNVRNLVETHKHLMRKFGSRWATIHEWKGVKANCITTRKDSIESQFRYPKEVYTWYKSAEVHTVKVRIPAKVIVLMLLPLGLLAAGWIAWQKLTYLHTPASDRGKDPSAISPSQGTQQQQQARPMASAAPNWYEGWAPRVPGLPHTAPRYDEVTKPSTAPYPAACLTFGNDCRCYTQQATRMDVDDGLCRDIAANGYFVDWQQPQQQAQQQAQPAQQQPDKPSATLDQPRNVTGSLRPSDPRDADLIAWVHRKPAL</sequence>
<feature type="compositionally biased region" description="Polar residues" evidence="1">
    <location>
        <begin position="346"/>
        <end position="357"/>
    </location>
</feature>
<dbReference type="InterPro" id="IPR027417">
    <property type="entry name" value="P-loop_NTPase"/>
</dbReference>
<feature type="region of interest" description="Disordered" evidence="1">
    <location>
        <begin position="324"/>
        <end position="366"/>
    </location>
</feature>
<dbReference type="InterPro" id="IPR008900">
    <property type="entry name" value="Zot_N"/>
</dbReference>
<feature type="compositionally biased region" description="Low complexity" evidence="1">
    <location>
        <begin position="230"/>
        <end position="249"/>
    </location>
</feature>
<gene>
    <name evidence="3" type="ORF">GCM10007935_10810</name>
</gene>